<feature type="domain" description="DDE Tnp4" evidence="8">
    <location>
        <begin position="126"/>
        <end position="237"/>
    </location>
</feature>
<keyword evidence="9" id="KW-1185">Reference proteome</keyword>
<dbReference type="GO" id="GO:0016787">
    <property type="term" value="F:hydrolase activity"/>
    <property type="evidence" value="ECO:0007669"/>
    <property type="project" value="UniProtKB-KW"/>
</dbReference>
<proteinExistence type="inferred from homology"/>
<evidence type="ECO:0000256" key="5">
    <source>
        <dbReference type="ARBA" id="ARBA00022723"/>
    </source>
</evidence>
<keyword evidence="6" id="KW-0378">Hydrolase</keyword>
<reference evidence="10" key="1">
    <citation type="submission" date="2025-08" db="UniProtKB">
        <authorList>
            <consortium name="RefSeq"/>
        </authorList>
    </citation>
    <scope>IDENTIFICATION</scope>
    <source>
        <tissue evidence="10">Whole organism</tissue>
    </source>
</reference>
<protein>
    <submittedName>
        <fullName evidence="10">Uncharacterized protein LOC127749740</fullName>
    </submittedName>
</protein>
<dbReference type="GO" id="GO:0005634">
    <property type="term" value="C:nucleus"/>
    <property type="evidence" value="ECO:0007669"/>
    <property type="project" value="UniProtKB-SubCell"/>
</dbReference>
<evidence type="ECO:0000313" key="9">
    <source>
        <dbReference type="Proteomes" id="UP000504606"/>
    </source>
</evidence>
<dbReference type="Proteomes" id="UP000504606">
    <property type="component" value="Unplaced"/>
</dbReference>
<keyword evidence="5" id="KW-0479">Metal-binding</keyword>
<comment type="cofactor">
    <cofactor evidence="1">
        <name>a divalent metal cation</name>
        <dbReference type="ChEBI" id="CHEBI:60240"/>
    </cofactor>
</comment>
<dbReference type="PANTHER" id="PTHR22930">
    <property type="match status" value="1"/>
</dbReference>
<evidence type="ECO:0000259" key="8">
    <source>
        <dbReference type="Pfam" id="PF13359"/>
    </source>
</evidence>
<keyword evidence="4" id="KW-0540">Nuclease</keyword>
<name>A0A9C6U0F7_FRAOC</name>
<dbReference type="InterPro" id="IPR045249">
    <property type="entry name" value="HARBI1-like"/>
</dbReference>
<dbReference type="GeneID" id="127749740"/>
<dbReference type="AlphaFoldDB" id="A0A9C6U0F7"/>
<comment type="subcellular location">
    <subcellularLocation>
        <location evidence="2">Nucleus</location>
    </subcellularLocation>
</comment>
<dbReference type="InterPro" id="IPR027806">
    <property type="entry name" value="HARBI1_dom"/>
</dbReference>
<comment type="similarity">
    <text evidence="3">Belongs to the HARBI1 family.</text>
</comment>
<dbReference type="OrthoDB" id="2668416at2759"/>
<dbReference type="KEGG" id="foc:127749740"/>
<keyword evidence="7" id="KW-0539">Nucleus</keyword>
<dbReference type="GO" id="GO:0046872">
    <property type="term" value="F:metal ion binding"/>
    <property type="evidence" value="ECO:0007669"/>
    <property type="project" value="UniProtKB-KW"/>
</dbReference>
<dbReference type="GO" id="GO:0004518">
    <property type="term" value="F:nuclease activity"/>
    <property type="evidence" value="ECO:0007669"/>
    <property type="project" value="UniProtKB-KW"/>
</dbReference>
<accession>A0A9C6U0F7</accession>
<evidence type="ECO:0000256" key="2">
    <source>
        <dbReference type="ARBA" id="ARBA00004123"/>
    </source>
</evidence>
<evidence type="ECO:0000256" key="4">
    <source>
        <dbReference type="ARBA" id="ARBA00022722"/>
    </source>
</evidence>
<dbReference type="RefSeq" id="XP_052125186.1">
    <property type="nucleotide sequence ID" value="XM_052269226.1"/>
</dbReference>
<evidence type="ECO:0000256" key="7">
    <source>
        <dbReference type="ARBA" id="ARBA00023242"/>
    </source>
</evidence>
<evidence type="ECO:0000256" key="6">
    <source>
        <dbReference type="ARBA" id="ARBA00022801"/>
    </source>
</evidence>
<sequence>MSNTSFREHFRTDQLVFQARASSNLKLVVVIGIYLRENNKLIRLRTPLDLCIQRAVWPIFNPDTFRTSGLHFKQRRAGMHFHYAYIIEALAALAPRFIKWPDALEKEEIKSDFKERHGYPGVVGAIDGVLFPIQTPLEQPARFQDRHHHYSMLAQAVCNHKLLYRDFYVGEVGGIGDSRNFDRSALSVNLLTSPHLLSAEEHILGDGAYTLTSKMLTPYRNGQMTVRQRAHNFLHSAQQLEPE</sequence>
<evidence type="ECO:0000256" key="3">
    <source>
        <dbReference type="ARBA" id="ARBA00006958"/>
    </source>
</evidence>
<dbReference type="Pfam" id="PF13359">
    <property type="entry name" value="DDE_Tnp_4"/>
    <property type="match status" value="1"/>
</dbReference>
<organism evidence="9 10">
    <name type="scientific">Frankliniella occidentalis</name>
    <name type="common">Western flower thrips</name>
    <name type="synonym">Euthrips occidentalis</name>
    <dbReference type="NCBI Taxonomy" id="133901"/>
    <lineage>
        <taxon>Eukaryota</taxon>
        <taxon>Metazoa</taxon>
        <taxon>Ecdysozoa</taxon>
        <taxon>Arthropoda</taxon>
        <taxon>Hexapoda</taxon>
        <taxon>Insecta</taxon>
        <taxon>Pterygota</taxon>
        <taxon>Neoptera</taxon>
        <taxon>Paraneoptera</taxon>
        <taxon>Thysanoptera</taxon>
        <taxon>Terebrantia</taxon>
        <taxon>Thripoidea</taxon>
        <taxon>Thripidae</taxon>
        <taxon>Frankliniella</taxon>
    </lineage>
</organism>
<gene>
    <name evidence="10" type="primary">LOC127749740</name>
</gene>
<dbReference type="PANTHER" id="PTHR22930:SF85">
    <property type="entry name" value="GH03217P-RELATED"/>
    <property type="match status" value="1"/>
</dbReference>
<evidence type="ECO:0000256" key="1">
    <source>
        <dbReference type="ARBA" id="ARBA00001968"/>
    </source>
</evidence>
<evidence type="ECO:0000313" key="10">
    <source>
        <dbReference type="RefSeq" id="XP_052125186.1"/>
    </source>
</evidence>